<keyword evidence="1" id="KW-0732">Signal</keyword>
<name>A0A2G2W939_CAPBA</name>
<sequence length="231" mass="25963">MARLLFIVIFCLFLLTFQKGGNALTVTYNVTNRDPNSAGGIRFTNEVGLNYTKQTLANSTNFIWAIFQQTVDADKRLYTTLNCFVENTTNGYIAYTVGNEIHLGTSYIQSYSGNIKTELTGIIFHEATHVWQWFGNSSTPGGLIEGIADYVRLKAGYAVSNWAQNGQGSRWDEGYSVTARFLDYCNGLRNGFVAELNKKMRTGYSNNFFVELLGKTPEQLFTDYKANYKTA</sequence>
<dbReference type="EMBL" id="MLFT02000008">
    <property type="protein sequence ID" value="PHT41750.1"/>
    <property type="molecule type" value="Genomic_DNA"/>
</dbReference>
<accession>A0A2G2W939</accession>
<dbReference type="Proteomes" id="UP000224567">
    <property type="component" value="Unassembled WGS sequence"/>
</dbReference>
<dbReference type="GO" id="GO:0008233">
    <property type="term" value="F:peptidase activity"/>
    <property type="evidence" value="ECO:0007669"/>
    <property type="project" value="UniProtKB-KW"/>
</dbReference>
<comment type="caution">
    <text evidence="2">The sequence shown here is derived from an EMBL/GenBank/DDBJ whole genome shotgun (WGS) entry which is preliminary data.</text>
</comment>
<dbReference type="AlphaFoldDB" id="A0A2G2W939"/>
<proteinExistence type="predicted"/>
<dbReference type="Pfam" id="PF04450">
    <property type="entry name" value="BSP"/>
    <property type="match status" value="1"/>
</dbReference>
<evidence type="ECO:0000313" key="3">
    <source>
        <dbReference type="Proteomes" id="UP000224567"/>
    </source>
</evidence>
<keyword evidence="2" id="KW-0378">Hydrolase</keyword>
<feature type="chain" id="PRO_5013868349" evidence="1">
    <location>
        <begin position="24"/>
        <end position="231"/>
    </location>
</feature>
<feature type="signal peptide" evidence="1">
    <location>
        <begin position="1"/>
        <end position="23"/>
    </location>
</feature>
<dbReference type="STRING" id="33114.A0A2G2W939"/>
<protein>
    <submittedName>
        <fullName evidence="2">Basic secretory protease</fullName>
    </submittedName>
</protein>
<dbReference type="PANTHER" id="PTHR33321">
    <property type="match status" value="1"/>
</dbReference>
<evidence type="ECO:0000256" key="1">
    <source>
        <dbReference type="SAM" id="SignalP"/>
    </source>
</evidence>
<dbReference type="InterPro" id="IPR007541">
    <property type="entry name" value="Uncharacterised_BSP"/>
</dbReference>
<dbReference type="GO" id="GO:0006508">
    <property type="term" value="P:proteolysis"/>
    <property type="evidence" value="ECO:0007669"/>
    <property type="project" value="UniProtKB-KW"/>
</dbReference>
<evidence type="ECO:0000313" key="2">
    <source>
        <dbReference type="EMBL" id="PHT41750.1"/>
    </source>
</evidence>
<dbReference type="OrthoDB" id="891726at2759"/>
<organism evidence="2 3">
    <name type="scientific">Capsicum baccatum</name>
    <name type="common">Peruvian pepper</name>
    <dbReference type="NCBI Taxonomy" id="33114"/>
    <lineage>
        <taxon>Eukaryota</taxon>
        <taxon>Viridiplantae</taxon>
        <taxon>Streptophyta</taxon>
        <taxon>Embryophyta</taxon>
        <taxon>Tracheophyta</taxon>
        <taxon>Spermatophyta</taxon>
        <taxon>Magnoliopsida</taxon>
        <taxon>eudicotyledons</taxon>
        <taxon>Gunneridae</taxon>
        <taxon>Pentapetalae</taxon>
        <taxon>asterids</taxon>
        <taxon>lamiids</taxon>
        <taxon>Solanales</taxon>
        <taxon>Solanaceae</taxon>
        <taxon>Solanoideae</taxon>
        <taxon>Capsiceae</taxon>
        <taxon>Capsicum</taxon>
    </lineage>
</organism>
<reference evidence="2 3" key="1">
    <citation type="journal article" date="2017" name="Genome Biol.">
        <title>New reference genome sequences of hot pepper reveal the massive evolution of plant disease-resistance genes by retroduplication.</title>
        <authorList>
            <person name="Kim S."/>
            <person name="Park J."/>
            <person name="Yeom S.I."/>
            <person name="Kim Y.M."/>
            <person name="Seo E."/>
            <person name="Kim K.T."/>
            <person name="Kim M.S."/>
            <person name="Lee J.M."/>
            <person name="Cheong K."/>
            <person name="Shin H.S."/>
            <person name="Kim S.B."/>
            <person name="Han K."/>
            <person name="Lee J."/>
            <person name="Park M."/>
            <person name="Lee H.A."/>
            <person name="Lee H.Y."/>
            <person name="Lee Y."/>
            <person name="Oh S."/>
            <person name="Lee J.H."/>
            <person name="Choi E."/>
            <person name="Choi E."/>
            <person name="Lee S.E."/>
            <person name="Jeon J."/>
            <person name="Kim H."/>
            <person name="Choi G."/>
            <person name="Song H."/>
            <person name="Lee J."/>
            <person name="Lee S.C."/>
            <person name="Kwon J.K."/>
            <person name="Lee H.Y."/>
            <person name="Koo N."/>
            <person name="Hong Y."/>
            <person name="Kim R.W."/>
            <person name="Kang W.H."/>
            <person name="Huh J.H."/>
            <person name="Kang B.C."/>
            <person name="Yang T.J."/>
            <person name="Lee Y.H."/>
            <person name="Bennetzen J.L."/>
            <person name="Choi D."/>
        </authorList>
    </citation>
    <scope>NUCLEOTIDE SEQUENCE [LARGE SCALE GENOMIC DNA]</scope>
    <source>
        <strain evidence="3">cv. PBC81</strain>
    </source>
</reference>
<dbReference type="PANTHER" id="PTHR33321:SF22">
    <property type="entry name" value="NTPRP27"/>
    <property type="match status" value="1"/>
</dbReference>
<keyword evidence="2" id="KW-0645">Protease</keyword>
<reference evidence="3" key="2">
    <citation type="journal article" date="2017" name="J. Anim. Genet.">
        <title>Multiple reference genome sequences of hot pepper reveal the massive evolution of plant disease resistance genes by retroduplication.</title>
        <authorList>
            <person name="Kim S."/>
            <person name="Park J."/>
            <person name="Yeom S.-I."/>
            <person name="Kim Y.-M."/>
            <person name="Seo E."/>
            <person name="Kim K.-T."/>
            <person name="Kim M.-S."/>
            <person name="Lee J.M."/>
            <person name="Cheong K."/>
            <person name="Shin H.-S."/>
            <person name="Kim S.-B."/>
            <person name="Han K."/>
            <person name="Lee J."/>
            <person name="Park M."/>
            <person name="Lee H.-A."/>
            <person name="Lee H.-Y."/>
            <person name="Lee Y."/>
            <person name="Oh S."/>
            <person name="Lee J.H."/>
            <person name="Choi E."/>
            <person name="Choi E."/>
            <person name="Lee S.E."/>
            <person name="Jeon J."/>
            <person name="Kim H."/>
            <person name="Choi G."/>
            <person name="Song H."/>
            <person name="Lee J."/>
            <person name="Lee S.-C."/>
            <person name="Kwon J.-K."/>
            <person name="Lee H.-Y."/>
            <person name="Koo N."/>
            <person name="Hong Y."/>
            <person name="Kim R.W."/>
            <person name="Kang W.-H."/>
            <person name="Huh J.H."/>
            <person name="Kang B.-C."/>
            <person name="Yang T.-J."/>
            <person name="Lee Y.-H."/>
            <person name="Bennetzen J.L."/>
            <person name="Choi D."/>
        </authorList>
    </citation>
    <scope>NUCLEOTIDE SEQUENCE [LARGE SCALE GENOMIC DNA]</scope>
    <source>
        <strain evidence="3">cv. PBC81</strain>
    </source>
</reference>
<gene>
    <name evidence="2" type="ORF">CQW23_20604</name>
</gene>
<keyword evidence="3" id="KW-1185">Reference proteome</keyword>